<feature type="region of interest" description="Disordered" evidence="1">
    <location>
        <begin position="102"/>
        <end position="142"/>
    </location>
</feature>
<evidence type="ECO:0000256" key="1">
    <source>
        <dbReference type="SAM" id="MobiDB-lite"/>
    </source>
</evidence>
<sequence>MFLDNMDGYTLMEQMRRARRRNRLTATEQALFYELVAVCNSEGWEDVFSCSNIELCCSLNIDEKTLVRARLSLINAGLVYYKSGKSRRVVGLYSFSKKFKDESSKKKPTTGKNTVDVPTEKKGDTPADAPTNMGANQPADAPDYIKTKTETKLKELSLSLDELSFISFEFLDVFLLWLEYKKERREKYKSDRSVKACYDKLVRLSGNDANVANEIVNQSIANNWAGLFELKNNCRNGNKEQTNDVDQTTIIIRKADI</sequence>
<name>A0A853PVN7_BACFG</name>
<proteinExistence type="predicted"/>
<reference evidence="2 3" key="1">
    <citation type="journal article" date="2016" name="PLoS ONE">
        <title>Genomic Diversity of Enterotoxigenic Strains of Bacteroides fragilis.</title>
        <authorList>
            <person name="Pierce J.V."/>
            <person name="Bernstein H.D."/>
        </authorList>
    </citation>
    <scope>NUCLEOTIDE SEQUENCE [LARGE SCALE GENOMIC DNA]</scope>
    <source>
        <strain evidence="2 3">20793-3</strain>
    </source>
</reference>
<organism evidence="2 3">
    <name type="scientific">Bacteroides fragilis</name>
    <dbReference type="NCBI Taxonomy" id="817"/>
    <lineage>
        <taxon>Bacteria</taxon>
        <taxon>Pseudomonadati</taxon>
        <taxon>Bacteroidota</taxon>
        <taxon>Bacteroidia</taxon>
        <taxon>Bacteroidales</taxon>
        <taxon>Bacteroidaceae</taxon>
        <taxon>Bacteroides</taxon>
    </lineage>
</organism>
<dbReference type="AlphaFoldDB" id="A0A853PVN7"/>
<dbReference type="Proteomes" id="UP000093197">
    <property type="component" value="Unassembled WGS sequence"/>
</dbReference>
<dbReference type="RefSeq" id="WP_032579763.1">
    <property type="nucleotide sequence ID" value="NZ_LIDT01000023.1"/>
</dbReference>
<comment type="caution">
    <text evidence="2">The sequence shown here is derived from an EMBL/GenBank/DDBJ whole genome shotgun (WGS) entry which is preliminary data.</text>
</comment>
<protein>
    <recommendedName>
        <fullName evidence="4">Helix-turn-helix domain-containing protein</fullName>
    </recommendedName>
</protein>
<evidence type="ECO:0000313" key="3">
    <source>
        <dbReference type="Proteomes" id="UP000093197"/>
    </source>
</evidence>
<dbReference type="EMBL" id="LIDT01000023">
    <property type="protein sequence ID" value="OCR31888.1"/>
    <property type="molecule type" value="Genomic_DNA"/>
</dbReference>
<evidence type="ECO:0008006" key="4">
    <source>
        <dbReference type="Google" id="ProtNLM"/>
    </source>
</evidence>
<evidence type="ECO:0000313" key="2">
    <source>
        <dbReference type="EMBL" id="OCR31888.1"/>
    </source>
</evidence>
<accession>A0A853PVN7</accession>
<gene>
    <name evidence="2" type="ORF">AC094_18790</name>
</gene>